<dbReference type="InParanoid" id="A0A0V0QTD3"/>
<gene>
    <name evidence="1" type="ORF">PPERSA_09797</name>
</gene>
<evidence type="ECO:0000313" key="1">
    <source>
        <dbReference type="EMBL" id="KRX05657.1"/>
    </source>
</evidence>
<reference evidence="1 2" key="1">
    <citation type="journal article" date="2015" name="Sci. Rep.">
        <title>Genome of the facultative scuticociliatosis pathogen Pseudocohnilembus persalinus provides insight into its virulence through horizontal gene transfer.</title>
        <authorList>
            <person name="Xiong J."/>
            <person name="Wang G."/>
            <person name="Cheng J."/>
            <person name="Tian M."/>
            <person name="Pan X."/>
            <person name="Warren A."/>
            <person name="Jiang C."/>
            <person name="Yuan D."/>
            <person name="Miao W."/>
        </authorList>
    </citation>
    <scope>NUCLEOTIDE SEQUENCE [LARGE SCALE GENOMIC DNA]</scope>
    <source>
        <strain evidence="1">36N120E</strain>
    </source>
</reference>
<dbReference type="AlphaFoldDB" id="A0A0V0QTD3"/>
<name>A0A0V0QTD3_PSEPJ</name>
<protein>
    <submittedName>
        <fullName evidence="1">Uncharacterized protein</fullName>
    </submittedName>
</protein>
<comment type="caution">
    <text evidence="1">The sequence shown here is derived from an EMBL/GenBank/DDBJ whole genome shotgun (WGS) entry which is preliminary data.</text>
</comment>
<sequence length="581" mass="69324">MQDIQILGSAIRKIFKACRKYYMYKRLKIRRDYKDRGTEIEDDFQKREQELTQNQLRFQYRCVATNQGQPFIKLEIYNNILEKSFIFIGRELKKLRIIQKIALNWNLLPISSIRVKLRYYTDAVFENYVQKEIRLDEEKQYQKKKQQALNLNSKKHQKNIEKNETLLDFLLKRMYLNDTETKFEFNLDISNQQILEEESAIKMLHYNQKNYNRNLFKFNTFYKQKERLQIKTQMDQEELDPLKEQHPTVQLNVDLNALPDLKKKIKLYGSKQQALKEVADQFVNGIKLNKQGSIILDSSNIDPNFVQISEQNLKKVVKRSQLVNTKKSIKTLQNMLDKEQIKRFTKILNKGIKMDSRKKFLLVEVPLKSIKNISADNVFSKAERIFVIDARTIDNSQQFDWKMSTEEYEKLTQEPNWELAAKKLITMIHLADQRVIIELFDDSVKIEDFQDKPDNIVIISKPKVLIMQQQLRKTRFQIKFRRHQQFLKDLGGQVIGKKIGTIEDQEYIITVVLAKGQNGNKCYYILTWDIRDFSKMSTQLNWNEKIEKLIPNDENHQKSLVLNIKFVDNLIIEYEKLYDDL</sequence>
<organism evidence="1 2">
    <name type="scientific">Pseudocohnilembus persalinus</name>
    <name type="common">Ciliate</name>
    <dbReference type="NCBI Taxonomy" id="266149"/>
    <lineage>
        <taxon>Eukaryota</taxon>
        <taxon>Sar</taxon>
        <taxon>Alveolata</taxon>
        <taxon>Ciliophora</taxon>
        <taxon>Intramacronucleata</taxon>
        <taxon>Oligohymenophorea</taxon>
        <taxon>Scuticociliatia</taxon>
        <taxon>Philasterida</taxon>
        <taxon>Pseudocohnilembidae</taxon>
        <taxon>Pseudocohnilembus</taxon>
    </lineage>
</organism>
<accession>A0A0V0QTD3</accession>
<dbReference type="Proteomes" id="UP000054937">
    <property type="component" value="Unassembled WGS sequence"/>
</dbReference>
<keyword evidence="2" id="KW-1185">Reference proteome</keyword>
<dbReference type="EMBL" id="LDAU01000105">
    <property type="protein sequence ID" value="KRX05657.1"/>
    <property type="molecule type" value="Genomic_DNA"/>
</dbReference>
<proteinExistence type="predicted"/>
<evidence type="ECO:0000313" key="2">
    <source>
        <dbReference type="Proteomes" id="UP000054937"/>
    </source>
</evidence>